<reference evidence="4 5" key="1">
    <citation type="journal article" date="2015" name="Sci. Rep.">
        <title>Chromosome-level genome map provides insights into diverse defense mechanisms in the medicinal fungus Ganoderma sinense.</title>
        <authorList>
            <person name="Zhu Y."/>
            <person name="Xu J."/>
            <person name="Sun C."/>
            <person name="Zhou S."/>
            <person name="Xu H."/>
            <person name="Nelson D.R."/>
            <person name="Qian J."/>
            <person name="Song J."/>
            <person name="Luo H."/>
            <person name="Xiang L."/>
            <person name="Li Y."/>
            <person name="Xu Z."/>
            <person name="Ji A."/>
            <person name="Wang L."/>
            <person name="Lu S."/>
            <person name="Hayward A."/>
            <person name="Sun W."/>
            <person name="Li X."/>
            <person name="Schwartz D.C."/>
            <person name="Wang Y."/>
            <person name="Chen S."/>
        </authorList>
    </citation>
    <scope>NUCLEOTIDE SEQUENCE [LARGE SCALE GENOMIC DNA]</scope>
    <source>
        <strain evidence="4 5">ZZ0214-1</strain>
    </source>
</reference>
<gene>
    <name evidence="4" type="ORF">GSI_08969</name>
</gene>
<feature type="domain" description="Heterokaryon incompatibility" evidence="2">
    <location>
        <begin position="115"/>
        <end position="175"/>
    </location>
</feature>
<dbReference type="InterPro" id="IPR058525">
    <property type="entry name" value="DUF8212"/>
</dbReference>
<dbReference type="Pfam" id="PF06985">
    <property type="entry name" value="HET"/>
    <property type="match status" value="1"/>
</dbReference>
<comment type="caution">
    <text evidence="4">The sequence shown here is derived from an EMBL/GenBank/DDBJ whole genome shotgun (WGS) entry which is preliminary data.</text>
</comment>
<dbReference type="AlphaFoldDB" id="A0A2G8S574"/>
<dbReference type="InterPro" id="IPR010730">
    <property type="entry name" value="HET"/>
</dbReference>
<evidence type="ECO:0000259" key="2">
    <source>
        <dbReference type="Pfam" id="PF06985"/>
    </source>
</evidence>
<dbReference type="PANTHER" id="PTHR10622:SF10">
    <property type="entry name" value="HET DOMAIN-CONTAINING PROTEIN"/>
    <property type="match status" value="1"/>
</dbReference>
<evidence type="ECO:0000256" key="1">
    <source>
        <dbReference type="SAM" id="MobiDB-lite"/>
    </source>
</evidence>
<feature type="domain" description="DUF8212" evidence="3">
    <location>
        <begin position="292"/>
        <end position="493"/>
    </location>
</feature>
<name>A0A2G8S574_9APHY</name>
<organism evidence="4 5">
    <name type="scientific">Ganoderma sinense ZZ0214-1</name>
    <dbReference type="NCBI Taxonomy" id="1077348"/>
    <lineage>
        <taxon>Eukaryota</taxon>
        <taxon>Fungi</taxon>
        <taxon>Dikarya</taxon>
        <taxon>Basidiomycota</taxon>
        <taxon>Agaricomycotina</taxon>
        <taxon>Agaricomycetes</taxon>
        <taxon>Polyporales</taxon>
        <taxon>Polyporaceae</taxon>
        <taxon>Ganoderma</taxon>
    </lineage>
</organism>
<dbReference type="EMBL" id="AYKW01000023">
    <property type="protein sequence ID" value="PIL28922.1"/>
    <property type="molecule type" value="Genomic_DNA"/>
</dbReference>
<keyword evidence="5" id="KW-1185">Reference proteome</keyword>
<dbReference type="OrthoDB" id="10361551at2759"/>
<dbReference type="PANTHER" id="PTHR10622">
    <property type="entry name" value="HET DOMAIN-CONTAINING PROTEIN"/>
    <property type="match status" value="1"/>
</dbReference>
<feature type="compositionally biased region" description="Low complexity" evidence="1">
    <location>
        <begin position="658"/>
        <end position="670"/>
    </location>
</feature>
<feature type="compositionally biased region" description="Basic and acidic residues" evidence="1">
    <location>
        <begin position="672"/>
        <end position="691"/>
    </location>
</feature>
<accession>A0A2G8S574</accession>
<evidence type="ECO:0000313" key="5">
    <source>
        <dbReference type="Proteomes" id="UP000230002"/>
    </source>
</evidence>
<protein>
    <submittedName>
        <fullName evidence="4">Uncharacterized protein</fullName>
    </submittedName>
</protein>
<sequence>MRLLDTETGQFVQKDPRKDVNLKYAILSHTWDPEGEQTYQVLWKIQQRNQPKPRSLHESLAIPVAISMVIPPGQQNVPPTPPTTVAKSVTVSDDHQAPQGSEEDQFEIPPRSIWDDPELSPKIRGACTVARANGYQYIWIDSCCIDKTSSAELSEAINSMYAWYARAEICYAFLADVPPAADHRKPRSDFRGSLWFTRGWTLQELIAPRDVLFLSGDWAPIGPKYALVDLIQDITGISEEALLHVEPLDQFSVAQRLSWAAGRETTRVEDQAYSLLGIFDINMPTLYGEGDRAFRRLQEEIMQRVPEQSLFAWGEIYLSPPIFAAPEMSQRISFQRRVPTSPLAMAPSYFADCRAIQTSTYSHDVASRVHLEYISTPYGIRTQFQMLPLSVLFPSESLRRHRRQDPEEDSQWYLAILGCNHAERPGHVLGRVCYIPPSDSGIDFVYPACVYISPKSLLHGRTMSPDLFLLPPETIEHCRPHIQPRTVYISHPDRYDHKAAQADTSHPHQTISLLLLGKTREALRAQGYAVDFRGPEERRETGTHHLTLSNDKHGHDIAVEFHHTLESDGQLLTITAQVVVVSGHDILNSTGEPDSAPLGAHPTTVTWTDSYPWRARLGQHKGVELNVGRGNPLTLRLRLDLVCAEAYLLHVVLDDPPATTASSSSTQSISGEDTREAGINAHVKELEKVDGGVEEVENPGAVDVEGWSDQQEMDFKPGV</sequence>
<evidence type="ECO:0000259" key="3">
    <source>
        <dbReference type="Pfam" id="PF26640"/>
    </source>
</evidence>
<dbReference type="STRING" id="1077348.A0A2G8S574"/>
<feature type="region of interest" description="Disordered" evidence="1">
    <location>
        <begin position="657"/>
        <end position="719"/>
    </location>
</feature>
<proteinExistence type="predicted"/>
<dbReference type="Pfam" id="PF26640">
    <property type="entry name" value="DUF8212"/>
    <property type="match status" value="1"/>
</dbReference>
<feature type="region of interest" description="Disordered" evidence="1">
    <location>
        <begin position="73"/>
        <end position="113"/>
    </location>
</feature>
<evidence type="ECO:0000313" key="4">
    <source>
        <dbReference type="EMBL" id="PIL28922.1"/>
    </source>
</evidence>
<dbReference type="Proteomes" id="UP000230002">
    <property type="component" value="Unassembled WGS sequence"/>
</dbReference>